<dbReference type="PANTHER" id="PTHR16230">
    <property type="entry name" value="CAPPUCCINO"/>
    <property type="match status" value="1"/>
</dbReference>
<dbReference type="Proteomes" id="UP000325440">
    <property type="component" value="Unassembled WGS sequence"/>
</dbReference>
<dbReference type="EMBL" id="CABPRJ010001896">
    <property type="protein sequence ID" value="VVC39645.1"/>
    <property type="molecule type" value="Genomic_DNA"/>
</dbReference>
<keyword evidence="3" id="KW-1185">Reference proteome</keyword>
<dbReference type="AlphaFoldDB" id="A0A5E4N7B7"/>
<feature type="coiled-coil region" evidence="1">
    <location>
        <begin position="61"/>
        <end position="88"/>
    </location>
</feature>
<dbReference type="InterPro" id="IPR024857">
    <property type="entry name" value="Cappuccino"/>
</dbReference>
<organism evidence="2 3">
    <name type="scientific">Cinara cedri</name>
    <dbReference type="NCBI Taxonomy" id="506608"/>
    <lineage>
        <taxon>Eukaryota</taxon>
        <taxon>Metazoa</taxon>
        <taxon>Ecdysozoa</taxon>
        <taxon>Arthropoda</taxon>
        <taxon>Hexapoda</taxon>
        <taxon>Insecta</taxon>
        <taxon>Pterygota</taxon>
        <taxon>Neoptera</taxon>
        <taxon>Paraneoptera</taxon>
        <taxon>Hemiptera</taxon>
        <taxon>Sternorrhyncha</taxon>
        <taxon>Aphidomorpha</taxon>
        <taxon>Aphidoidea</taxon>
        <taxon>Aphididae</taxon>
        <taxon>Lachninae</taxon>
        <taxon>Cinara</taxon>
    </lineage>
</organism>
<proteinExistence type="predicted"/>
<keyword evidence="1" id="KW-0175">Coiled coil</keyword>
<dbReference type="GO" id="GO:0031083">
    <property type="term" value="C:BLOC-1 complex"/>
    <property type="evidence" value="ECO:0007669"/>
    <property type="project" value="TreeGrafter"/>
</dbReference>
<protein>
    <submittedName>
        <fullName evidence="2">Uncharacterized protein</fullName>
    </submittedName>
</protein>
<gene>
    <name evidence="2" type="ORF">CINCED_3A021164</name>
</gene>
<evidence type="ECO:0000313" key="2">
    <source>
        <dbReference type="EMBL" id="VVC39645.1"/>
    </source>
</evidence>
<evidence type="ECO:0000313" key="3">
    <source>
        <dbReference type="Proteomes" id="UP000325440"/>
    </source>
</evidence>
<name>A0A5E4N7B7_9HEMI</name>
<evidence type="ECO:0000256" key="1">
    <source>
        <dbReference type="SAM" id="Coils"/>
    </source>
</evidence>
<accession>A0A5E4N7B7</accession>
<dbReference type="PANTHER" id="PTHR16230:SF3">
    <property type="entry name" value="BIOGENESIS OF LYSOSOMAL ORGANELLES COMPLEX-1, SUBUNIT 4, CAPPUCCINO"/>
    <property type="match status" value="1"/>
</dbReference>
<sequence length="166" mass="19107">MMLDELAIDYSEYLKVDNENEVNALKDVVEDMLTRLEEFQTFMEMVRALRVESTSMHYNTIKEMKSKVTELTETVNKLEKLVNKVGEDVELVDQQLTEAEACMPINKDGPLNSIFKPFFKKQEDHSLSRQLPAYEPPVIFKSDDYFPTAEAIDALQITESDTTANK</sequence>
<dbReference type="OrthoDB" id="2372305at2759"/>
<reference evidence="2 3" key="1">
    <citation type="submission" date="2019-08" db="EMBL/GenBank/DDBJ databases">
        <authorList>
            <person name="Alioto T."/>
            <person name="Alioto T."/>
            <person name="Gomez Garrido J."/>
        </authorList>
    </citation>
    <scope>NUCLEOTIDE SEQUENCE [LARGE SCALE GENOMIC DNA]</scope>
</reference>